<keyword evidence="2" id="KW-1185">Reference proteome</keyword>
<dbReference type="Proteomes" id="UP000009026">
    <property type="component" value="Chromosome"/>
</dbReference>
<sequence>MEPSIAAQAQFGVLAERHATDTLMAVAEWQERMRMAPAVTALAVWCERADAALREASGSVDRKRPAGSGA</sequence>
<dbReference type="EMBL" id="CP012109">
    <property type="protein sequence ID" value="AKQ66521.1"/>
    <property type="molecule type" value="Genomic_DNA"/>
</dbReference>
<proteinExistence type="predicted"/>
<dbReference type="STRING" id="1297742.A176_003433"/>
<dbReference type="PATRIC" id="fig|1297742.4.peg.3462"/>
<accession>A0A0H4WSS8</accession>
<evidence type="ECO:0000313" key="2">
    <source>
        <dbReference type="Proteomes" id="UP000009026"/>
    </source>
</evidence>
<reference evidence="1 2" key="1">
    <citation type="journal article" date="2016" name="PLoS ONE">
        <title>Complete Genome Sequence and Comparative Genomics of a Novel Myxobacterium Myxococcus hansupus.</title>
        <authorList>
            <person name="Sharma G."/>
            <person name="Narwani T."/>
            <person name="Subramanian S."/>
        </authorList>
    </citation>
    <scope>NUCLEOTIDE SEQUENCE [LARGE SCALE GENOMIC DNA]</scope>
    <source>
        <strain evidence="2">mixupus</strain>
    </source>
</reference>
<gene>
    <name evidence="1" type="ORF">A176_003433</name>
</gene>
<evidence type="ECO:0000313" key="1">
    <source>
        <dbReference type="EMBL" id="AKQ66521.1"/>
    </source>
</evidence>
<name>A0A0H4WSS8_9BACT</name>
<dbReference type="KEGG" id="mym:A176_003433"/>
<dbReference type="AlphaFoldDB" id="A0A0H4WSS8"/>
<dbReference type="RefSeq" id="WP_002640557.1">
    <property type="nucleotide sequence ID" value="NZ_CP012109.1"/>
</dbReference>
<protein>
    <submittedName>
        <fullName evidence="1">Uncharacterized protein</fullName>
    </submittedName>
</protein>
<organism evidence="1 2">
    <name type="scientific">Pseudomyxococcus hansupus</name>
    <dbReference type="NCBI Taxonomy" id="1297742"/>
    <lineage>
        <taxon>Bacteria</taxon>
        <taxon>Pseudomonadati</taxon>
        <taxon>Myxococcota</taxon>
        <taxon>Myxococcia</taxon>
        <taxon>Myxococcales</taxon>
        <taxon>Cystobacterineae</taxon>
        <taxon>Myxococcaceae</taxon>
        <taxon>Pseudomyxococcus</taxon>
    </lineage>
</organism>